<protein>
    <submittedName>
        <fullName evidence="2">Uncharacterized protein</fullName>
    </submittedName>
</protein>
<reference evidence="2" key="1">
    <citation type="submission" date="2020-09" db="EMBL/GenBank/DDBJ databases">
        <title>Genome-Enabled Discovery of Anthraquinone Biosynthesis in Senna tora.</title>
        <authorList>
            <person name="Kang S.-H."/>
            <person name="Pandey R.P."/>
            <person name="Lee C.-M."/>
            <person name="Sim J.-S."/>
            <person name="Jeong J.-T."/>
            <person name="Choi B.-S."/>
            <person name="Jung M."/>
            <person name="Ginzburg D."/>
            <person name="Zhao K."/>
            <person name="Won S.Y."/>
            <person name="Oh T.-J."/>
            <person name="Yu Y."/>
            <person name="Kim N.-H."/>
            <person name="Lee O.R."/>
            <person name="Lee T.-H."/>
            <person name="Bashyal P."/>
            <person name="Kim T.-S."/>
            <person name="Lee W.-H."/>
            <person name="Kawkins C."/>
            <person name="Kim C.-K."/>
            <person name="Kim J.S."/>
            <person name="Ahn B.O."/>
            <person name="Rhee S.Y."/>
            <person name="Sohng J.K."/>
        </authorList>
    </citation>
    <scope>NUCLEOTIDE SEQUENCE</scope>
    <source>
        <tissue evidence="2">Leaf</tissue>
    </source>
</reference>
<organism evidence="2 3">
    <name type="scientific">Senna tora</name>
    <dbReference type="NCBI Taxonomy" id="362788"/>
    <lineage>
        <taxon>Eukaryota</taxon>
        <taxon>Viridiplantae</taxon>
        <taxon>Streptophyta</taxon>
        <taxon>Embryophyta</taxon>
        <taxon>Tracheophyta</taxon>
        <taxon>Spermatophyta</taxon>
        <taxon>Magnoliopsida</taxon>
        <taxon>eudicotyledons</taxon>
        <taxon>Gunneridae</taxon>
        <taxon>Pentapetalae</taxon>
        <taxon>rosids</taxon>
        <taxon>fabids</taxon>
        <taxon>Fabales</taxon>
        <taxon>Fabaceae</taxon>
        <taxon>Caesalpinioideae</taxon>
        <taxon>Cassia clade</taxon>
        <taxon>Senna</taxon>
    </lineage>
</organism>
<gene>
    <name evidence="2" type="ORF">G2W53_032524</name>
</gene>
<feature type="region of interest" description="Disordered" evidence="1">
    <location>
        <begin position="1"/>
        <end position="36"/>
    </location>
</feature>
<evidence type="ECO:0000256" key="1">
    <source>
        <dbReference type="SAM" id="MobiDB-lite"/>
    </source>
</evidence>
<feature type="compositionally biased region" description="Polar residues" evidence="1">
    <location>
        <begin position="24"/>
        <end position="35"/>
    </location>
</feature>
<comment type="caution">
    <text evidence="2">The sequence shown here is derived from an EMBL/GenBank/DDBJ whole genome shotgun (WGS) entry which is preliminary data.</text>
</comment>
<accession>A0A834W7S0</accession>
<proteinExistence type="predicted"/>
<evidence type="ECO:0000313" key="2">
    <source>
        <dbReference type="EMBL" id="KAF7811548.1"/>
    </source>
</evidence>
<name>A0A834W7S0_9FABA</name>
<sequence>MAEVGIEFRPGDTNSNEVDKQADENNPNDLSTSPSRRLLLGGLESALSVSTMSLSVVSVPSEELGE</sequence>
<dbReference type="AlphaFoldDB" id="A0A834W7S0"/>
<keyword evidence="3" id="KW-1185">Reference proteome</keyword>
<evidence type="ECO:0000313" key="3">
    <source>
        <dbReference type="Proteomes" id="UP000634136"/>
    </source>
</evidence>
<dbReference type="Proteomes" id="UP000634136">
    <property type="component" value="Unassembled WGS sequence"/>
</dbReference>
<dbReference type="EMBL" id="JAAIUW010000010">
    <property type="protein sequence ID" value="KAF7811548.1"/>
    <property type="molecule type" value="Genomic_DNA"/>
</dbReference>